<evidence type="ECO:0000256" key="1">
    <source>
        <dbReference type="SAM" id="Phobius"/>
    </source>
</evidence>
<dbReference type="PANTHER" id="PTHR37464:SF1">
    <property type="entry name" value="BLL2463 PROTEIN"/>
    <property type="match status" value="1"/>
</dbReference>
<reference evidence="3 4" key="1">
    <citation type="submission" date="2019-07" db="EMBL/GenBank/DDBJ databases">
        <authorList>
            <person name="Huq M.A."/>
        </authorList>
    </citation>
    <scope>NUCLEOTIDE SEQUENCE [LARGE SCALE GENOMIC DNA]</scope>
    <source>
        <strain evidence="3 4">MAH-3</strain>
    </source>
</reference>
<feature type="transmembrane region" description="Helical" evidence="1">
    <location>
        <begin position="6"/>
        <end position="26"/>
    </location>
</feature>
<organism evidence="3 4">
    <name type="scientific">Fluviicola chungangensis</name>
    <dbReference type="NCBI Taxonomy" id="2597671"/>
    <lineage>
        <taxon>Bacteria</taxon>
        <taxon>Pseudomonadati</taxon>
        <taxon>Bacteroidota</taxon>
        <taxon>Flavobacteriia</taxon>
        <taxon>Flavobacteriales</taxon>
        <taxon>Crocinitomicaceae</taxon>
        <taxon>Fluviicola</taxon>
    </lineage>
</organism>
<sequence>MKWVYPEFLFALLVLVIPILIHLFHFRKYKTIYFSSIAFVKSVEQQQKNPRKIKHLLILFARILAFTCLVIAFAQPYFPTSDTNKKDIRLIGVYIDNSFSMSRIGGQGELLAQAKELAGSIVDKAPRNTQYVLFTNELSGNEKQTLTKVKFVDQVAKVNYSPIYRSQEEILSYWNQWVEDAQKEGNIKSNPALVYISDFQKNNAIYSNKKFKYIPSVSPLLLVPQNTGNLYIDTIWFETPIQKLGSAQTLSIRVVNTGKEAIESAVVSVQIGKLKRDLFAELPSNGSDTVQLNYFNQEAGIAQGKIAINDKQMTRDDAFFFNYEVKKSSSVLIINGEDAVENVGIVFGLDDFYQIKEVSTNQASQENLEAVDLVVLNGLNQIPSNLSTELTAYHQEQGALLLIPGTNVSPGGWNALLNKLNLPTISGTQTVGLGIQKLNIKDPFFQGIFEGKPENISLPAVAKAYRLLSNSKTLSSNLINYQNGTPFFVKGTGKNNAYLFSTSLKPEFSTFTSNQLFSTLLLHAGNLSQRQNPSYLIIGSDGSYPINVNASSENPVHLKYGQIDYIPVIFTKNKRSYLSIQGLEAIRILEAGNYSISQDGKQSGILSTNYNRLESQTSESTGDEIKKSFEQAGIHVNTLSDGSHWNSASLLEIGENYDTWVWFVFFAGIFVLCEMALLIFYKK</sequence>
<dbReference type="InterPro" id="IPR011933">
    <property type="entry name" value="Double_TM_dom"/>
</dbReference>
<gene>
    <name evidence="3" type="ORF">FO442_00830</name>
</gene>
<dbReference type="OrthoDB" id="9810200at2"/>
<dbReference type="RefSeq" id="WP_144331238.1">
    <property type="nucleotide sequence ID" value="NZ_VLPL01000001.1"/>
</dbReference>
<name>A0A556N6K7_9FLAO</name>
<keyword evidence="1" id="KW-0472">Membrane</keyword>
<evidence type="ECO:0000259" key="2">
    <source>
        <dbReference type="Pfam" id="PF07584"/>
    </source>
</evidence>
<evidence type="ECO:0000313" key="4">
    <source>
        <dbReference type="Proteomes" id="UP000316008"/>
    </source>
</evidence>
<dbReference type="InterPro" id="IPR024163">
    <property type="entry name" value="Aerotolerance_reg_N"/>
</dbReference>
<dbReference type="AlphaFoldDB" id="A0A556N6K7"/>
<feature type="transmembrane region" description="Helical" evidence="1">
    <location>
        <begin position="660"/>
        <end position="681"/>
    </location>
</feature>
<dbReference type="Pfam" id="PF07584">
    <property type="entry name" value="BatA"/>
    <property type="match status" value="1"/>
</dbReference>
<dbReference type="PANTHER" id="PTHR37464">
    <property type="entry name" value="BLL2463 PROTEIN"/>
    <property type="match status" value="1"/>
</dbReference>
<comment type="caution">
    <text evidence="3">The sequence shown here is derived from an EMBL/GenBank/DDBJ whole genome shotgun (WGS) entry which is preliminary data.</text>
</comment>
<evidence type="ECO:0000313" key="3">
    <source>
        <dbReference type="EMBL" id="TSJ47703.1"/>
    </source>
</evidence>
<dbReference type="Proteomes" id="UP000316008">
    <property type="component" value="Unassembled WGS sequence"/>
</dbReference>
<dbReference type="EMBL" id="VLPL01000001">
    <property type="protein sequence ID" value="TSJ47703.1"/>
    <property type="molecule type" value="Genomic_DNA"/>
</dbReference>
<dbReference type="NCBIfam" id="TIGR02226">
    <property type="entry name" value="two_anch"/>
    <property type="match status" value="1"/>
</dbReference>
<keyword evidence="1" id="KW-0812">Transmembrane</keyword>
<feature type="transmembrane region" description="Helical" evidence="1">
    <location>
        <begin position="56"/>
        <end position="78"/>
    </location>
</feature>
<keyword evidence="4" id="KW-1185">Reference proteome</keyword>
<accession>A0A556N6K7</accession>
<keyword evidence="1" id="KW-1133">Transmembrane helix</keyword>
<protein>
    <recommendedName>
        <fullName evidence="2">Aerotolerance regulator N-terminal domain-containing protein</fullName>
    </recommendedName>
</protein>
<feature type="domain" description="Aerotolerance regulator N-terminal" evidence="2">
    <location>
        <begin position="1"/>
        <end position="76"/>
    </location>
</feature>
<proteinExistence type="predicted"/>